<comment type="caution">
    <text evidence="1">The sequence shown here is derived from an EMBL/GenBank/DDBJ whole genome shotgun (WGS) entry which is preliminary data.</text>
</comment>
<protein>
    <submittedName>
        <fullName evidence="1">Uncharacterized protein</fullName>
    </submittedName>
</protein>
<accession>A0A392UR34</accession>
<dbReference type="Proteomes" id="UP000265520">
    <property type="component" value="Unassembled WGS sequence"/>
</dbReference>
<organism evidence="1 2">
    <name type="scientific">Trifolium medium</name>
    <dbReference type="NCBI Taxonomy" id="97028"/>
    <lineage>
        <taxon>Eukaryota</taxon>
        <taxon>Viridiplantae</taxon>
        <taxon>Streptophyta</taxon>
        <taxon>Embryophyta</taxon>
        <taxon>Tracheophyta</taxon>
        <taxon>Spermatophyta</taxon>
        <taxon>Magnoliopsida</taxon>
        <taxon>eudicotyledons</taxon>
        <taxon>Gunneridae</taxon>
        <taxon>Pentapetalae</taxon>
        <taxon>rosids</taxon>
        <taxon>fabids</taxon>
        <taxon>Fabales</taxon>
        <taxon>Fabaceae</taxon>
        <taxon>Papilionoideae</taxon>
        <taxon>50 kb inversion clade</taxon>
        <taxon>NPAAA clade</taxon>
        <taxon>Hologalegina</taxon>
        <taxon>IRL clade</taxon>
        <taxon>Trifolieae</taxon>
        <taxon>Trifolium</taxon>
    </lineage>
</organism>
<proteinExistence type="predicted"/>
<feature type="non-terminal residue" evidence="1">
    <location>
        <position position="9"/>
    </location>
</feature>
<evidence type="ECO:0000313" key="2">
    <source>
        <dbReference type="Proteomes" id="UP000265520"/>
    </source>
</evidence>
<reference evidence="1 2" key="1">
    <citation type="journal article" date="2018" name="Front. Plant Sci.">
        <title>Red Clover (Trifolium pratense) and Zigzag Clover (T. medium) - A Picture of Genomic Similarities and Differences.</title>
        <authorList>
            <person name="Dluhosova J."/>
            <person name="Istvanek J."/>
            <person name="Nedelnik J."/>
            <person name="Repkova J."/>
        </authorList>
    </citation>
    <scope>NUCLEOTIDE SEQUENCE [LARGE SCALE GENOMIC DNA]</scope>
    <source>
        <strain evidence="2">cv. 10/8</strain>
        <tissue evidence="1">Leaf</tissue>
    </source>
</reference>
<keyword evidence="2" id="KW-1185">Reference proteome</keyword>
<dbReference type="EMBL" id="LXQA010950903">
    <property type="protein sequence ID" value="MCI78436.1"/>
    <property type="molecule type" value="Genomic_DNA"/>
</dbReference>
<sequence>MRALARNDK</sequence>
<name>A0A392UR34_9FABA</name>
<gene>
    <name evidence="1" type="ORF">A2U01_0099706</name>
</gene>
<evidence type="ECO:0000313" key="1">
    <source>
        <dbReference type="EMBL" id="MCI78436.1"/>
    </source>
</evidence>